<sequence>MYRYRMGARHTVWWPNSTGKNRHERLQAIGSPNSYAWATVSPGTWPGLSSDLGGGTNATQVSPRSCARTMYVNRSVCRRKRVVGSDIAGQRRGPRPAVIT</sequence>
<proteinExistence type="predicted"/>
<protein>
    <submittedName>
        <fullName evidence="1">Uncharacterized protein</fullName>
    </submittedName>
</protein>
<accession>A0A8J3FZV3</accession>
<organism evidence="1 2">
    <name type="scientific">Longimycelium tulufanense</name>
    <dbReference type="NCBI Taxonomy" id="907463"/>
    <lineage>
        <taxon>Bacteria</taxon>
        <taxon>Bacillati</taxon>
        <taxon>Actinomycetota</taxon>
        <taxon>Actinomycetes</taxon>
        <taxon>Pseudonocardiales</taxon>
        <taxon>Pseudonocardiaceae</taxon>
        <taxon>Longimycelium</taxon>
    </lineage>
</organism>
<reference evidence="1" key="2">
    <citation type="submission" date="2020-09" db="EMBL/GenBank/DDBJ databases">
        <authorList>
            <person name="Sun Q."/>
            <person name="Zhou Y."/>
        </authorList>
    </citation>
    <scope>NUCLEOTIDE SEQUENCE</scope>
    <source>
        <strain evidence="1">CGMCC 4.5737</strain>
    </source>
</reference>
<reference evidence="1" key="1">
    <citation type="journal article" date="2014" name="Int. J. Syst. Evol. Microbiol.">
        <title>Complete genome sequence of Corynebacterium casei LMG S-19264T (=DSM 44701T), isolated from a smear-ripened cheese.</title>
        <authorList>
            <consortium name="US DOE Joint Genome Institute (JGI-PGF)"/>
            <person name="Walter F."/>
            <person name="Albersmeier A."/>
            <person name="Kalinowski J."/>
            <person name="Ruckert C."/>
        </authorList>
    </citation>
    <scope>NUCLEOTIDE SEQUENCE</scope>
    <source>
        <strain evidence="1">CGMCC 4.5737</strain>
    </source>
</reference>
<gene>
    <name evidence="1" type="ORF">GCM10012275_63580</name>
</gene>
<dbReference type="Proteomes" id="UP000637578">
    <property type="component" value="Unassembled WGS sequence"/>
</dbReference>
<evidence type="ECO:0000313" key="2">
    <source>
        <dbReference type="Proteomes" id="UP000637578"/>
    </source>
</evidence>
<keyword evidence="2" id="KW-1185">Reference proteome</keyword>
<name>A0A8J3FZV3_9PSEU</name>
<dbReference type="EMBL" id="BMMK01000069">
    <property type="protein sequence ID" value="GGM84199.1"/>
    <property type="molecule type" value="Genomic_DNA"/>
</dbReference>
<evidence type="ECO:0000313" key="1">
    <source>
        <dbReference type="EMBL" id="GGM84199.1"/>
    </source>
</evidence>
<dbReference type="AlphaFoldDB" id="A0A8J3FZV3"/>
<comment type="caution">
    <text evidence="1">The sequence shown here is derived from an EMBL/GenBank/DDBJ whole genome shotgun (WGS) entry which is preliminary data.</text>
</comment>